<name>A0A7U2EZI3_PHANO</name>
<keyword evidence="2" id="KW-1185">Reference proteome</keyword>
<reference evidence="2" key="1">
    <citation type="journal article" date="2021" name="BMC Genomics">
        <title>Chromosome-level genome assembly and manually-curated proteome of model necrotroph Parastagonospora nodorum Sn15 reveals a genome-wide trove of candidate effector homologs, and redundancy of virulence-related functions within an accessory chromosome.</title>
        <authorList>
            <person name="Bertazzoni S."/>
            <person name="Jones D.A.B."/>
            <person name="Phan H.T."/>
            <person name="Tan K.-C."/>
            <person name="Hane J.K."/>
        </authorList>
    </citation>
    <scope>NUCLEOTIDE SEQUENCE [LARGE SCALE GENOMIC DNA]</scope>
    <source>
        <strain evidence="2">SN15 / ATCC MYA-4574 / FGSC 10173)</strain>
    </source>
</reference>
<evidence type="ECO:0000313" key="1">
    <source>
        <dbReference type="EMBL" id="QRC95994.1"/>
    </source>
</evidence>
<dbReference type="VEuPathDB" id="FungiDB:JI435_408170"/>
<organism evidence="1 2">
    <name type="scientific">Phaeosphaeria nodorum (strain SN15 / ATCC MYA-4574 / FGSC 10173)</name>
    <name type="common">Glume blotch fungus</name>
    <name type="synonym">Parastagonospora nodorum</name>
    <dbReference type="NCBI Taxonomy" id="321614"/>
    <lineage>
        <taxon>Eukaryota</taxon>
        <taxon>Fungi</taxon>
        <taxon>Dikarya</taxon>
        <taxon>Ascomycota</taxon>
        <taxon>Pezizomycotina</taxon>
        <taxon>Dothideomycetes</taxon>
        <taxon>Pleosporomycetidae</taxon>
        <taxon>Pleosporales</taxon>
        <taxon>Pleosporineae</taxon>
        <taxon>Phaeosphaeriaceae</taxon>
        <taxon>Parastagonospora</taxon>
    </lineage>
</organism>
<evidence type="ECO:0000313" key="2">
    <source>
        <dbReference type="Proteomes" id="UP000663193"/>
    </source>
</evidence>
<dbReference type="EMBL" id="CP069028">
    <property type="protein sequence ID" value="QRC95994.1"/>
    <property type="molecule type" value="Genomic_DNA"/>
</dbReference>
<dbReference type="AlphaFoldDB" id="A0A7U2EZI3"/>
<sequence length="57" mass="6176">MPSRRIRVRWASEALAKPKAGSKAVKLLSAASTGGSEYFVGRRVSVYAYTMANGGKW</sequence>
<gene>
    <name evidence="1" type="ORF">JI435_408170</name>
</gene>
<dbReference type="Proteomes" id="UP000663193">
    <property type="component" value="Chromosome 6"/>
</dbReference>
<proteinExistence type="predicted"/>
<accession>A0A7U2EZI3</accession>
<protein>
    <submittedName>
        <fullName evidence="1">Uncharacterized protein</fullName>
    </submittedName>
</protein>